<evidence type="ECO:0000256" key="3">
    <source>
        <dbReference type="ARBA" id="ARBA00023002"/>
    </source>
</evidence>
<accession>A0ABR0F442</accession>
<keyword evidence="5" id="KW-1185">Reference proteome</keyword>
<keyword evidence="2" id="KW-0521">NADP</keyword>
<protein>
    <submittedName>
        <fullName evidence="4">Uncharacterized protein</fullName>
    </submittedName>
</protein>
<dbReference type="SUPFAM" id="SSF51735">
    <property type="entry name" value="NAD(P)-binding Rossmann-fold domains"/>
    <property type="match status" value="1"/>
</dbReference>
<reference evidence="4 5" key="1">
    <citation type="journal article" date="2023" name="G3 (Bethesda)">
        <title>A chromosome-level genome assembly of Zasmidium syzygii isolated from banana leaves.</title>
        <authorList>
            <person name="van Westerhoven A.C."/>
            <person name="Mehrabi R."/>
            <person name="Talebi R."/>
            <person name="Steentjes M.B.F."/>
            <person name="Corcolon B."/>
            <person name="Chong P.A."/>
            <person name="Kema G.H.J."/>
            <person name="Seidl M.F."/>
        </authorList>
    </citation>
    <scope>NUCLEOTIDE SEQUENCE [LARGE SCALE GENOMIC DNA]</scope>
    <source>
        <strain evidence="4 5">P124</strain>
    </source>
</reference>
<dbReference type="Gene3D" id="3.40.50.720">
    <property type="entry name" value="NAD(P)-binding Rossmann-like Domain"/>
    <property type="match status" value="1"/>
</dbReference>
<sequence>MPPRWKFTPSEAVPAGATFDPQNLKGKNVIVTGGASGIGEFVVRGFVEVGAFVTFGDVDLARGEALAKELGAVFVKCDVLKWEEQLELFKKTLERGGVDVVVANAGLDGEDTILKRQPITPSNDPTEPNLRILRINLIGVAYTARLANFYFSRTPKSDHSLIITASLSSYIDHPFSPEYNASKWGVRGLMRSLRSTTGVSGMRVGVVAPWYVPF</sequence>
<dbReference type="InterPro" id="IPR002347">
    <property type="entry name" value="SDR_fam"/>
</dbReference>
<proteinExistence type="inferred from homology"/>
<dbReference type="Pfam" id="PF00106">
    <property type="entry name" value="adh_short"/>
    <property type="match status" value="1"/>
</dbReference>
<dbReference type="InterPro" id="IPR036291">
    <property type="entry name" value="NAD(P)-bd_dom_sf"/>
</dbReference>
<comment type="similarity">
    <text evidence="1">Belongs to the short-chain dehydrogenases/reductases (SDR) family.</text>
</comment>
<organism evidence="4 5">
    <name type="scientific">Zasmidium cellare</name>
    <name type="common">Wine cellar mold</name>
    <name type="synonym">Racodium cellare</name>
    <dbReference type="NCBI Taxonomy" id="395010"/>
    <lineage>
        <taxon>Eukaryota</taxon>
        <taxon>Fungi</taxon>
        <taxon>Dikarya</taxon>
        <taxon>Ascomycota</taxon>
        <taxon>Pezizomycotina</taxon>
        <taxon>Dothideomycetes</taxon>
        <taxon>Dothideomycetidae</taxon>
        <taxon>Mycosphaerellales</taxon>
        <taxon>Mycosphaerellaceae</taxon>
        <taxon>Zasmidium</taxon>
    </lineage>
</organism>
<dbReference type="Proteomes" id="UP001305779">
    <property type="component" value="Unassembled WGS sequence"/>
</dbReference>
<evidence type="ECO:0000313" key="5">
    <source>
        <dbReference type="Proteomes" id="UP001305779"/>
    </source>
</evidence>
<gene>
    <name evidence="4" type="ORF">PRZ48_002468</name>
</gene>
<dbReference type="EMBL" id="JAXOVC010000001">
    <property type="protein sequence ID" value="KAK4508729.1"/>
    <property type="molecule type" value="Genomic_DNA"/>
</dbReference>
<evidence type="ECO:0000313" key="4">
    <source>
        <dbReference type="EMBL" id="KAK4508729.1"/>
    </source>
</evidence>
<keyword evidence="3" id="KW-0560">Oxidoreductase</keyword>
<dbReference type="PRINTS" id="PR00081">
    <property type="entry name" value="GDHRDH"/>
</dbReference>
<dbReference type="PROSITE" id="PS00061">
    <property type="entry name" value="ADH_SHORT"/>
    <property type="match status" value="1"/>
</dbReference>
<comment type="caution">
    <text evidence="4">The sequence shown here is derived from an EMBL/GenBank/DDBJ whole genome shotgun (WGS) entry which is preliminary data.</text>
</comment>
<dbReference type="PANTHER" id="PTHR43180:SF31">
    <property type="entry name" value="CHAIN DEHYDROGENASE_REDUCTASE, PUTATIVE (AFU_ORTHOLOGUE AFUA_2G16570)-RELATED"/>
    <property type="match status" value="1"/>
</dbReference>
<evidence type="ECO:0000256" key="2">
    <source>
        <dbReference type="ARBA" id="ARBA00022857"/>
    </source>
</evidence>
<dbReference type="InterPro" id="IPR020904">
    <property type="entry name" value="Sc_DH/Rdtase_CS"/>
</dbReference>
<name>A0ABR0F442_ZASCE</name>
<dbReference type="PANTHER" id="PTHR43180">
    <property type="entry name" value="3-OXOACYL-(ACYL-CARRIER-PROTEIN) REDUCTASE (AFU_ORTHOLOGUE AFUA_6G11210)"/>
    <property type="match status" value="1"/>
</dbReference>
<evidence type="ECO:0000256" key="1">
    <source>
        <dbReference type="ARBA" id="ARBA00006484"/>
    </source>
</evidence>